<sequence length="344" mass="39067">MAWKRFAVSQAAAAMRNINSGQAEHFYLSMRLGSAQSLLHRLEGDHGAAVSTIDTFIHQQPPNTQNRRINAAMGHLTLQRALNCVQVDDLLQAEQFLEEWRRLGDGLSLMEQVIDFRRGVTLGRILRTRGRFSEAHTHLKKSHGLAEHLQDLSFDEDRRDLICELADTLRELDKPEAAEVYLRQEFARREEGTQDPPASGKSLLEASLAEVLFAQGRIQEAERVCTEAESRADNLMKLGKLRICIVLAKIHQTRSEHEGALRYWDEAVRQVGRFPGTTGRTIRTIVLSRRENMRSLGLTDTRDEVLQHTASSDALGTPGGMVYWIPGMRHWQDYLDSEATWSRM</sequence>
<evidence type="ECO:0000313" key="1">
    <source>
        <dbReference type="EMBL" id="KAK7716662.1"/>
    </source>
</evidence>
<dbReference type="SUPFAM" id="SSF48452">
    <property type="entry name" value="TPR-like"/>
    <property type="match status" value="2"/>
</dbReference>
<comment type="caution">
    <text evidence="1">The sequence shown here is derived from an EMBL/GenBank/DDBJ whole genome shotgun (WGS) entry which is preliminary data.</text>
</comment>
<gene>
    <name evidence="1" type="ORF">SLS63_011087</name>
</gene>
<reference evidence="1 2" key="1">
    <citation type="submission" date="2024-02" db="EMBL/GenBank/DDBJ databases">
        <title>De novo assembly and annotation of 12 fungi associated with fruit tree decline syndrome in Ontario, Canada.</title>
        <authorList>
            <person name="Sulman M."/>
            <person name="Ellouze W."/>
            <person name="Ilyukhin E."/>
        </authorList>
    </citation>
    <scope>NUCLEOTIDE SEQUENCE [LARGE SCALE GENOMIC DNA]</scope>
    <source>
        <strain evidence="1 2">M169</strain>
    </source>
</reference>
<proteinExistence type="predicted"/>
<evidence type="ECO:0000313" key="2">
    <source>
        <dbReference type="Proteomes" id="UP001430848"/>
    </source>
</evidence>
<dbReference type="Gene3D" id="1.25.40.10">
    <property type="entry name" value="Tetratricopeptide repeat domain"/>
    <property type="match status" value="1"/>
</dbReference>
<accession>A0ABR1NV39</accession>
<evidence type="ECO:0008006" key="3">
    <source>
        <dbReference type="Google" id="ProtNLM"/>
    </source>
</evidence>
<organism evidence="1 2">
    <name type="scientific">Diaporthe eres</name>
    <name type="common">Phomopsis oblonga</name>
    <dbReference type="NCBI Taxonomy" id="83184"/>
    <lineage>
        <taxon>Eukaryota</taxon>
        <taxon>Fungi</taxon>
        <taxon>Dikarya</taxon>
        <taxon>Ascomycota</taxon>
        <taxon>Pezizomycotina</taxon>
        <taxon>Sordariomycetes</taxon>
        <taxon>Sordariomycetidae</taxon>
        <taxon>Diaporthales</taxon>
        <taxon>Diaporthaceae</taxon>
        <taxon>Diaporthe</taxon>
        <taxon>Diaporthe eres species complex</taxon>
    </lineage>
</organism>
<dbReference type="InterPro" id="IPR011990">
    <property type="entry name" value="TPR-like_helical_dom_sf"/>
</dbReference>
<keyword evidence="2" id="KW-1185">Reference proteome</keyword>
<protein>
    <recommendedName>
        <fullName evidence="3">MalT-like TPR region domain-containing protein</fullName>
    </recommendedName>
</protein>
<name>A0ABR1NV39_DIAER</name>
<dbReference type="EMBL" id="JAKNSF020000099">
    <property type="protein sequence ID" value="KAK7716662.1"/>
    <property type="molecule type" value="Genomic_DNA"/>
</dbReference>
<dbReference type="Proteomes" id="UP001430848">
    <property type="component" value="Unassembled WGS sequence"/>
</dbReference>